<dbReference type="EMBL" id="RAWK01000075">
    <property type="protein sequence ID" value="RKH67086.1"/>
    <property type="molecule type" value="Genomic_DNA"/>
</dbReference>
<dbReference type="AlphaFoldDB" id="A0A3A8QEL0"/>
<evidence type="ECO:0000313" key="2">
    <source>
        <dbReference type="Proteomes" id="UP000267003"/>
    </source>
</evidence>
<comment type="caution">
    <text evidence="1">The sequence shown here is derived from an EMBL/GenBank/DDBJ whole genome shotgun (WGS) entry which is preliminary data.</text>
</comment>
<name>A0A3A8QEL0_9BACT</name>
<sequence length="86" mass="9533">MPHNAREYGLHHADRVAEIERKFGPDQREPVLARLSRVTHPTEPLLGAIVFLARQGHVEDIDLMVSLANQDASKVLDAATVKAERG</sequence>
<accession>A0A3A8QEL0</accession>
<dbReference type="OrthoDB" id="5523474at2"/>
<dbReference type="Proteomes" id="UP000267003">
    <property type="component" value="Unassembled WGS sequence"/>
</dbReference>
<protein>
    <submittedName>
        <fullName evidence="1">Uncharacterized protein</fullName>
    </submittedName>
</protein>
<organism evidence="1 2">
    <name type="scientific">Corallococcus aberystwythensis</name>
    <dbReference type="NCBI Taxonomy" id="2316722"/>
    <lineage>
        <taxon>Bacteria</taxon>
        <taxon>Pseudomonadati</taxon>
        <taxon>Myxococcota</taxon>
        <taxon>Myxococcia</taxon>
        <taxon>Myxococcales</taxon>
        <taxon>Cystobacterineae</taxon>
        <taxon>Myxococcaceae</taxon>
        <taxon>Corallococcus</taxon>
    </lineage>
</organism>
<evidence type="ECO:0000313" key="1">
    <source>
        <dbReference type="EMBL" id="RKH67086.1"/>
    </source>
</evidence>
<reference evidence="2" key="1">
    <citation type="submission" date="2018-09" db="EMBL/GenBank/DDBJ databases">
        <authorList>
            <person name="Livingstone P.G."/>
            <person name="Whitworth D.E."/>
        </authorList>
    </citation>
    <scope>NUCLEOTIDE SEQUENCE [LARGE SCALE GENOMIC DNA]</scope>
    <source>
        <strain evidence="2">AB050A</strain>
    </source>
</reference>
<proteinExistence type="predicted"/>
<dbReference type="RefSeq" id="WP_120555943.1">
    <property type="nucleotide sequence ID" value="NZ_RAWK01000075.1"/>
</dbReference>
<keyword evidence="2" id="KW-1185">Reference proteome</keyword>
<gene>
    <name evidence="1" type="ORF">D7W81_14385</name>
</gene>